<dbReference type="SUPFAM" id="SSF103473">
    <property type="entry name" value="MFS general substrate transporter"/>
    <property type="match status" value="1"/>
</dbReference>
<keyword evidence="2 6" id="KW-0812">Transmembrane</keyword>
<dbReference type="GO" id="GO:0005886">
    <property type="term" value="C:plasma membrane"/>
    <property type="evidence" value="ECO:0007669"/>
    <property type="project" value="UniProtKB-SubCell"/>
</dbReference>
<keyword evidence="9" id="KW-1185">Reference proteome</keyword>
<dbReference type="PROSITE" id="PS50850">
    <property type="entry name" value="MFS"/>
    <property type="match status" value="1"/>
</dbReference>
<comment type="caution">
    <text evidence="8">The sequence shown here is derived from an EMBL/GenBank/DDBJ whole genome shotgun (WGS) entry which is preliminary data.</text>
</comment>
<name>A0A840PIS4_9ACTN</name>
<dbReference type="Gene3D" id="1.20.1720.10">
    <property type="entry name" value="Multidrug resistance protein D"/>
    <property type="match status" value="1"/>
</dbReference>
<evidence type="ECO:0000256" key="5">
    <source>
        <dbReference type="SAM" id="MobiDB-lite"/>
    </source>
</evidence>
<evidence type="ECO:0000313" key="8">
    <source>
        <dbReference type="EMBL" id="MBB5137450.1"/>
    </source>
</evidence>
<dbReference type="EMBL" id="JACHGN010000017">
    <property type="protein sequence ID" value="MBB5137450.1"/>
    <property type="molecule type" value="Genomic_DNA"/>
</dbReference>
<keyword evidence="3 6" id="KW-1133">Transmembrane helix</keyword>
<dbReference type="InterPro" id="IPR036259">
    <property type="entry name" value="MFS_trans_sf"/>
</dbReference>
<dbReference type="InterPro" id="IPR011701">
    <property type="entry name" value="MFS"/>
</dbReference>
<dbReference type="AlphaFoldDB" id="A0A840PIS4"/>
<proteinExistence type="predicted"/>
<feature type="transmembrane region" description="Helical" evidence="6">
    <location>
        <begin position="88"/>
        <end position="108"/>
    </location>
</feature>
<dbReference type="RefSeq" id="WP_221337160.1">
    <property type="nucleotide sequence ID" value="NZ_BAABIX010000012.1"/>
</dbReference>
<evidence type="ECO:0000256" key="3">
    <source>
        <dbReference type="ARBA" id="ARBA00022989"/>
    </source>
</evidence>
<evidence type="ECO:0000259" key="7">
    <source>
        <dbReference type="PROSITE" id="PS50850"/>
    </source>
</evidence>
<feature type="transmembrane region" description="Helical" evidence="6">
    <location>
        <begin position="64"/>
        <end position="82"/>
    </location>
</feature>
<gene>
    <name evidence="8" type="ORF">HNP84_007202</name>
</gene>
<dbReference type="PANTHER" id="PTHR23501:SF197">
    <property type="entry name" value="COMD"/>
    <property type="match status" value="1"/>
</dbReference>
<evidence type="ECO:0000313" key="9">
    <source>
        <dbReference type="Proteomes" id="UP000578449"/>
    </source>
</evidence>
<dbReference type="PANTHER" id="PTHR23501">
    <property type="entry name" value="MAJOR FACILITATOR SUPERFAMILY"/>
    <property type="match status" value="1"/>
</dbReference>
<sequence>MLVRATFAYNGLETVLAPAVPLIQKAVGASTPAIAWVFTGVLLAGAVATPVVGRLADIRDKRRILLWVLAIVGVGTIVAALAKSVLVLAIGQLLQGAGLGLILVGLDVREVPRSGGRVACGARRVRRRRSTHRNAAGGSSHAGEPVGAAGVRGLVRGRVRQLHHLRAGADTGPVAGQPDTGWAGRRH</sequence>
<comment type="subcellular location">
    <subcellularLocation>
        <location evidence="1">Cell membrane</location>
        <topology evidence="1">Multi-pass membrane protein</topology>
    </subcellularLocation>
</comment>
<evidence type="ECO:0000256" key="1">
    <source>
        <dbReference type="ARBA" id="ARBA00004651"/>
    </source>
</evidence>
<protein>
    <submittedName>
        <fullName evidence="8">MFS family permease</fullName>
    </submittedName>
</protein>
<keyword evidence="4 6" id="KW-0472">Membrane</keyword>
<feature type="region of interest" description="Disordered" evidence="5">
    <location>
        <begin position="124"/>
        <end position="147"/>
    </location>
</feature>
<evidence type="ECO:0000256" key="4">
    <source>
        <dbReference type="ARBA" id="ARBA00023136"/>
    </source>
</evidence>
<dbReference type="Proteomes" id="UP000578449">
    <property type="component" value="Unassembled WGS sequence"/>
</dbReference>
<evidence type="ECO:0000256" key="6">
    <source>
        <dbReference type="SAM" id="Phobius"/>
    </source>
</evidence>
<feature type="domain" description="Major facilitator superfamily (MFS) profile" evidence="7">
    <location>
        <begin position="1"/>
        <end position="187"/>
    </location>
</feature>
<reference evidence="8 9" key="1">
    <citation type="submission" date="2020-08" db="EMBL/GenBank/DDBJ databases">
        <title>Genomic Encyclopedia of Type Strains, Phase IV (KMG-IV): sequencing the most valuable type-strain genomes for metagenomic binning, comparative biology and taxonomic classification.</title>
        <authorList>
            <person name="Goeker M."/>
        </authorList>
    </citation>
    <scope>NUCLEOTIDE SEQUENCE [LARGE SCALE GENOMIC DNA]</scope>
    <source>
        <strain evidence="8 9">DSM 45615</strain>
    </source>
</reference>
<feature type="region of interest" description="Disordered" evidence="5">
    <location>
        <begin position="168"/>
        <end position="187"/>
    </location>
</feature>
<feature type="transmembrane region" description="Helical" evidence="6">
    <location>
        <begin position="33"/>
        <end position="52"/>
    </location>
</feature>
<evidence type="ECO:0000256" key="2">
    <source>
        <dbReference type="ARBA" id="ARBA00022692"/>
    </source>
</evidence>
<organism evidence="8 9">
    <name type="scientific">Thermocatellispora tengchongensis</name>
    <dbReference type="NCBI Taxonomy" id="1073253"/>
    <lineage>
        <taxon>Bacteria</taxon>
        <taxon>Bacillati</taxon>
        <taxon>Actinomycetota</taxon>
        <taxon>Actinomycetes</taxon>
        <taxon>Streptosporangiales</taxon>
        <taxon>Streptosporangiaceae</taxon>
        <taxon>Thermocatellispora</taxon>
    </lineage>
</organism>
<dbReference type="InterPro" id="IPR020846">
    <property type="entry name" value="MFS_dom"/>
</dbReference>
<accession>A0A840PIS4</accession>
<dbReference type="GO" id="GO:0022857">
    <property type="term" value="F:transmembrane transporter activity"/>
    <property type="evidence" value="ECO:0007669"/>
    <property type="project" value="InterPro"/>
</dbReference>
<dbReference type="Pfam" id="PF07690">
    <property type="entry name" value="MFS_1"/>
    <property type="match status" value="1"/>
</dbReference>